<dbReference type="EMBL" id="JASSPP010000036">
    <property type="protein sequence ID" value="MDK9581260.1"/>
    <property type="molecule type" value="Genomic_DNA"/>
</dbReference>
<evidence type="ECO:0000313" key="1">
    <source>
        <dbReference type="EMBL" id="MDK9581260.1"/>
    </source>
</evidence>
<reference evidence="1 2" key="1">
    <citation type="submission" date="2023-06" db="EMBL/GenBank/DDBJ databases">
        <title>Antibody response to the Sneathia vaginalis cytopathogenic toxin A during pregnancy.</title>
        <authorList>
            <person name="Mccoy Z.T."/>
            <person name="Serrano M.G."/>
            <person name="Spaine K."/>
            <person name="Edwards D.J."/>
            <person name="Buck G.A."/>
            <person name="Jefferson K."/>
        </authorList>
    </citation>
    <scope>NUCLEOTIDE SEQUENCE [LARGE SCALE GENOMIC DNA]</scope>
    <source>
        <strain evidence="1 2">CCUG 42621</strain>
    </source>
</reference>
<feature type="non-terminal residue" evidence="1">
    <location>
        <position position="64"/>
    </location>
</feature>
<organism evidence="1 2">
    <name type="scientific">Sneathia sanguinegens</name>
    <dbReference type="NCBI Taxonomy" id="40543"/>
    <lineage>
        <taxon>Bacteria</taxon>
        <taxon>Fusobacteriati</taxon>
        <taxon>Fusobacteriota</taxon>
        <taxon>Fusobacteriia</taxon>
        <taxon>Fusobacteriales</taxon>
        <taxon>Leptotrichiaceae</taxon>
        <taxon>Sneathia</taxon>
    </lineage>
</organism>
<name>A0ABT7HMA6_9FUSO</name>
<evidence type="ECO:0000313" key="2">
    <source>
        <dbReference type="Proteomes" id="UP001225134"/>
    </source>
</evidence>
<keyword evidence="2" id="KW-1185">Reference proteome</keyword>
<sequence length="64" mass="7491">MLEDQKFGLTVLKSSSKEMLFKYFLFPFCQKLMQKQSSCEVQGRSRSVAHDLREVQTHSRHLGL</sequence>
<gene>
    <name evidence="1" type="ORF">QQA45_07175</name>
</gene>
<protein>
    <submittedName>
        <fullName evidence="1">Uncharacterized protein</fullName>
    </submittedName>
</protein>
<accession>A0ABT7HMA6</accession>
<proteinExistence type="predicted"/>
<dbReference type="Proteomes" id="UP001225134">
    <property type="component" value="Unassembled WGS sequence"/>
</dbReference>
<comment type="caution">
    <text evidence="1">The sequence shown here is derived from an EMBL/GenBank/DDBJ whole genome shotgun (WGS) entry which is preliminary data.</text>
</comment>